<accession>A0A6N1CKB1</accession>
<name>A0A6N1CKB1_9PSED</name>
<keyword evidence="4" id="KW-1185">Reference proteome</keyword>
<dbReference type="AlphaFoldDB" id="A0A6N1CKB1"/>
<feature type="chain" id="PRO_5026651302" description="PXPV repeat-containing protein" evidence="2">
    <location>
        <begin position="24"/>
        <end position="130"/>
    </location>
</feature>
<keyword evidence="1" id="KW-1133">Transmembrane helix</keyword>
<dbReference type="KEGG" id="pbz:GN234_08255"/>
<keyword evidence="1" id="KW-0472">Membrane</keyword>
<evidence type="ECO:0000256" key="1">
    <source>
        <dbReference type="SAM" id="Phobius"/>
    </source>
</evidence>
<organism evidence="3 4">
    <name type="scientific">Pseudomonas bijieensis</name>
    <dbReference type="NCBI Taxonomy" id="2681983"/>
    <lineage>
        <taxon>Bacteria</taxon>
        <taxon>Pseudomonadati</taxon>
        <taxon>Pseudomonadota</taxon>
        <taxon>Gammaproteobacteria</taxon>
        <taxon>Pseudomonadales</taxon>
        <taxon>Pseudomonadaceae</taxon>
        <taxon>Pseudomonas</taxon>
    </lineage>
</organism>
<dbReference type="RefSeq" id="WP_176688254.1">
    <property type="nucleotide sequence ID" value="NZ_CP048810.1"/>
</dbReference>
<proteinExistence type="predicted"/>
<sequence>MNRKLPIIALLMGALAVTGQASAHGRGGWEGPAVFGAIVGSAIVGSAIINRDRPVYVQQPVYVQPQPVYYQPPPPVYYQPQPVYVEQPIYYRPAPVYYGPPRGYYYGPPRGPLRPLVISSFEQHKKACDP</sequence>
<evidence type="ECO:0008006" key="5">
    <source>
        <dbReference type="Google" id="ProtNLM"/>
    </source>
</evidence>
<reference evidence="3 4" key="1">
    <citation type="submission" date="2020-02" db="EMBL/GenBank/DDBJ databases">
        <authorList>
            <person name="Liang J."/>
        </authorList>
    </citation>
    <scope>NUCLEOTIDE SEQUENCE [LARGE SCALE GENOMIC DNA]</scope>
    <source>
        <strain evidence="3 4">L22-9</strain>
    </source>
</reference>
<feature type="transmembrane region" description="Helical" evidence="1">
    <location>
        <begin position="33"/>
        <end position="50"/>
    </location>
</feature>
<dbReference type="Proteomes" id="UP000509545">
    <property type="component" value="Chromosome"/>
</dbReference>
<feature type="signal peptide" evidence="2">
    <location>
        <begin position="1"/>
        <end position="23"/>
    </location>
</feature>
<dbReference type="EMBL" id="CP048810">
    <property type="protein sequence ID" value="QKS81933.1"/>
    <property type="molecule type" value="Genomic_DNA"/>
</dbReference>
<protein>
    <recommendedName>
        <fullName evidence="5">PXPV repeat-containing protein</fullName>
    </recommendedName>
</protein>
<evidence type="ECO:0000313" key="3">
    <source>
        <dbReference type="EMBL" id="QKS81933.1"/>
    </source>
</evidence>
<keyword evidence="1" id="KW-0812">Transmembrane</keyword>
<evidence type="ECO:0000313" key="4">
    <source>
        <dbReference type="Proteomes" id="UP000509545"/>
    </source>
</evidence>
<gene>
    <name evidence="3" type="ORF">GN234_08255</name>
</gene>
<keyword evidence="2" id="KW-0732">Signal</keyword>
<evidence type="ECO:0000256" key="2">
    <source>
        <dbReference type="SAM" id="SignalP"/>
    </source>
</evidence>